<feature type="non-terminal residue" evidence="2">
    <location>
        <position position="184"/>
    </location>
</feature>
<feature type="compositionally biased region" description="Basic residues" evidence="1">
    <location>
        <begin position="87"/>
        <end position="96"/>
    </location>
</feature>
<dbReference type="AlphaFoldDB" id="A0A6J4VI72"/>
<evidence type="ECO:0000256" key="1">
    <source>
        <dbReference type="SAM" id="MobiDB-lite"/>
    </source>
</evidence>
<dbReference type="EMBL" id="CADCWF010000306">
    <property type="protein sequence ID" value="CAA9576569.1"/>
    <property type="molecule type" value="Genomic_DNA"/>
</dbReference>
<gene>
    <name evidence="2" type="ORF">AVDCRST_MAG59-4128</name>
</gene>
<accession>A0A6J4VI72</accession>
<feature type="compositionally biased region" description="Basic and acidic residues" evidence="1">
    <location>
        <begin position="134"/>
        <end position="147"/>
    </location>
</feature>
<feature type="non-terminal residue" evidence="2">
    <location>
        <position position="1"/>
    </location>
</feature>
<feature type="compositionally biased region" description="Basic and acidic residues" evidence="1">
    <location>
        <begin position="168"/>
        <end position="184"/>
    </location>
</feature>
<reference evidence="2" key="1">
    <citation type="submission" date="2020-02" db="EMBL/GenBank/DDBJ databases">
        <authorList>
            <person name="Meier V. D."/>
        </authorList>
    </citation>
    <scope>NUCLEOTIDE SEQUENCE</scope>
    <source>
        <strain evidence="2">AVDCRST_MAG59</strain>
    </source>
</reference>
<feature type="compositionally biased region" description="Basic and acidic residues" evidence="1">
    <location>
        <begin position="30"/>
        <end position="50"/>
    </location>
</feature>
<organism evidence="2">
    <name type="scientific">uncultured Thermomicrobiales bacterium</name>
    <dbReference type="NCBI Taxonomy" id="1645740"/>
    <lineage>
        <taxon>Bacteria</taxon>
        <taxon>Pseudomonadati</taxon>
        <taxon>Thermomicrobiota</taxon>
        <taxon>Thermomicrobia</taxon>
        <taxon>Thermomicrobiales</taxon>
        <taxon>environmental samples</taxon>
    </lineage>
</organism>
<sequence>PSPRRPVPRRGPGRRRARRCGVAPPGRRPGRGDAGRGRPRLLEHPRDRGAGGDGRPVVRTGDGAGARPHHLGAGLRRPHALPPGAGRHLRPLRRGRLVGGGRDGPGRPRRGRRHAGAGRGAGAGRRGGPRPRRRDPLRLPRDRDAARRPRRRRRAGGHAGRGALRPRPAADRVPRGRDARLRGL</sequence>
<evidence type="ECO:0000313" key="2">
    <source>
        <dbReference type="EMBL" id="CAA9576569.1"/>
    </source>
</evidence>
<protein>
    <submittedName>
        <fullName evidence="2">Uncharacterized protein</fullName>
    </submittedName>
</protein>
<feature type="compositionally biased region" description="Gly residues" evidence="1">
    <location>
        <begin position="117"/>
        <end position="126"/>
    </location>
</feature>
<feature type="compositionally biased region" description="Basic residues" evidence="1">
    <location>
        <begin position="1"/>
        <end position="19"/>
    </location>
</feature>
<proteinExistence type="predicted"/>
<name>A0A6J4VI72_9BACT</name>
<feature type="compositionally biased region" description="Basic residues" evidence="1">
    <location>
        <begin position="107"/>
        <end position="116"/>
    </location>
</feature>
<feature type="region of interest" description="Disordered" evidence="1">
    <location>
        <begin position="1"/>
        <end position="184"/>
    </location>
</feature>